<feature type="binding site" evidence="4">
    <location>
        <position position="167"/>
    </location>
    <ligand>
        <name>Zn(2+)</name>
        <dbReference type="ChEBI" id="CHEBI:29105"/>
    </ligand>
</feature>
<dbReference type="HOGENOM" id="CLU_040681_7_0_2"/>
<evidence type="ECO:0000313" key="8">
    <source>
        <dbReference type="Proteomes" id="UP000028781"/>
    </source>
</evidence>
<evidence type="ECO:0000259" key="6">
    <source>
        <dbReference type="PROSITE" id="PS51901"/>
    </source>
</evidence>
<feature type="binding site" evidence="4">
    <location>
        <position position="164"/>
    </location>
    <ligand>
        <name>Fe cation</name>
        <dbReference type="ChEBI" id="CHEBI:24875"/>
    </ligand>
</feature>
<evidence type="ECO:0000256" key="1">
    <source>
        <dbReference type="ARBA" id="ARBA00022737"/>
    </source>
</evidence>
<dbReference type="InterPro" id="IPR000644">
    <property type="entry name" value="CBS_dom"/>
</dbReference>
<feature type="binding site" evidence="4">
    <location>
        <position position="185"/>
    </location>
    <ligand>
        <name>Zn(2+)</name>
        <dbReference type="ChEBI" id="CHEBI:29105"/>
    </ligand>
</feature>
<dbReference type="KEGG" id="mjh:JH146_1245"/>
<dbReference type="InterPro" id="IPR046342">
    <property type="entry name" value="CBS_dom_sf"/>
</dbReference>
<dbReference type="PROSITE" id="PS51901">
    <property type="entry name" value="ACP_MB"/>
    <property type="match status" value="1"/>
</dbReference>
<dbReference type="OrthoDB" id="43333at2157"/>
<organism evidence="7 8">
    <name type="scientific">Methanocaldococcus bathoardescens</name>
    <dbReference type="NCBI Taxonomy" id="1301915"/>
    <lineage>
        <taxon>Archaea</taxon>
        <taxon>Methanobacteriati</taxon>
        <taxon>Methanobacteriota</taxon>
        <taxon>Methanomada group</taxon>
        <taxon>Methanococci</taxon>
        <taxon>Methanococcales</taxon>
        <taxon>Methanocaldococcaceae</taxon>
        <taxon>Methanocaldococcus</taxon>
    </lineage>
</organism>
<dbReference type="PROSITE" id="PS51371">
    <property type="entry name" value="CBS"/>
    <property type="match status" value="2"/>
</dbReference>
<feature type="binding site" evidence="4">
    <location>
        <position position="164"/>
    </location>
    <ligand>
        <name>Zn(2+)</name>
        <dbReference type="ChEBI" id="CHEBI:29105"/>
    </ligand>
</feature>
<reference evidence="7 8" key="1">
    <citation type="journal article" date="2015" name="Int. J. Syst. Evol. Microbiol.">
        <title>M ethanocaldococcus bathoardescens sp. nov., a hyperthermophilic methanogen isolated from a volcanically active deep-sea hydrothermal vent.</title>
        <authorList>
            <person name="Stewart L.C."/>
            <person name="Jung J.H."/>
            <person name="Kim Y.T."/>
            <person name="Kwon S.W."/>
            <person name="Park C.S."/>
            <person name="Holden J.F."/>
        </authorList>
    </citation>
    <scope>NUCLEOTIDE SEQUENCE [LARGE SCALE GENOMIC DNA]</scope>
    <source>
        <strain evidence="7 8">JH146</strain>
    </source>
</reference>
<dbReference type="STRING" id="1301915.JH146_1245"/>
<feature type="domain" description="CBS" evidence="5">
    <location>
        <begin position="78"/>
        <end position="133"/>
    </location>
</feature>
<evidence type="ECO:0000313" key="7">
    <source>
        <dbReference type="EMBL" id="AIJ06087.1"/>
    </source>
</evidence>
<feature type="domain" description="CBS" evidence="5">
    <location>
        <begin position="13"/>
        <end position="72"/>
    </location>
</feature>
<dbReference type="PANTHER" id="PTHR43080">
    <property type="entry name" value="CBS DOMAIN-CONTAINING PROTEIN CBSX3, MITOCHONDRIAL"/>
    <property type="match status" value="1"/>
</dbReference>
<keyword evidence="4" id="KW-0862">Zinc</keyword>
<keyword evidence="4" id="KW-0408">Iron</keyword>
<evidence type="ECO:0000259" key="5">
    <source>
        <dbReference type="PROSITE" id="PS51371"/>
    </source>
</evidence>
<dbReference type="InterPro" id="IPR044065">
    <property type="entry name" value="ACP_MB"/>
</dbReference>
<dbReference type="AlphaFoldDB" id="A0A076LGV9"/>
<dbReference type="GeneID" id="24891864"/>
<keyword evidence="8" id="KW-1185">Reference proteome</keyword>
<dbReference type="InterPro" id="IPR051257">
    <property type="entry name" value="Diverse_CBS-Domain"/>
</dbReference>
<evidence type="ECO:0000256" key="4">
    <source>
        <dbReference type="PROSITE-ProRule" id="PRU01249"/>
    </source>
</evidence>
<keyword evidence="2 3" id="KW-0129">CBS domain</keyword>
<sequence>MKIACDIPVSEVMSFPVITATKDMSIYDIANIMTEKNIGAVVIVENNKPVGIVTERDIVKRVVSKNLKPKDVLAEEVMSKKIITIPQNASITEAAKIMATHGIKRLPVVKDGELVGIVTQSDIVKVSPELLEIVAEYASIKPEEREVISLDTDEFREEYINGLCENCGYQGRVRLYQGRYLCDECIEEFEEKEE</sequence>
<feature type="binding site" evidence="4">
    <location>
        <position position="167"/>
    </location>
    <ligand>
        <name>Fe cation</name>
        <dbReference type="ChEBI" id="CHEBI:24875"/>
    </ligand>
</feature>
<dbReference type="GO" id="GO:0046872">
    <property type="term" value="F:metal ion binding"/>
    <property type="evidence" value="ECO:0007669"/>
    <property type="project" value="UniProtKB-KW"/>
</dbReference>
<feature type="binding site" evidence="4">
    <location>
        <position position="182"/>
    </location>
    <ligand>
        <name>Fe cation</name>
        <dbReference type="ChEBI" id="CHEBI:24875"/>
    </ligand>
</feature>
<dbReference type="Proteomes" id="UP000028781">
    <property type="component" value="Chromosome"/>
</dbReference>
<dbReference type="EMBL" id="CP009149">
    <property type="protein sequence ID" value="AIJ06087.1"/>
    <property type="molecule type" value="Genomic_DNA"/>
</dbReference>
<dbReference type="RefSeq" id="WP_048202202.1">
    <property type="nucleotide sequence ID" value="NZ_CP009149.1"/>
</dbReference>
<keyword evidence="4" id="KW-0479">Metal-binding</keyword>
<gene>
    <name evidence="7" type="ORF">JH146_1245</name>
</gene>
<dbReference type="Gene3D" id="3.10.580.10">
    <property type="entry name" value="CBS-domain"/>
    <property type="match status" value="1"/>
</dbReference>
<protein>
    <submittedName>
        <fullName evidence="7">Signal transduction protein with CBS domains</fullName>
    </submittedName>
</protein>
<feature type="binding site" evidence="4">
    <location>
        <position position="185"/>
    </location>
    <ligand>
        <name>Fe cation</name>
        <dbReference type="ChEBI" id="CHEBI:24875"/>
    </ligand>
</feature>
<name>A0A076LGV9_9EURY</name>
<feature type="domain" description="ACP-type MB" evidence="6">
    <location>
        <begin position="159"/>
        <end position="192"/>
    </location>
</feature>
<dbReference type="Pfam" id="PF00571">
    <property type="entry name" value="CBS"/>
    <property type="match status" value="2"/>
</dbReference>
<dbReference type="CDD" id="cd17775">
    <property type="entry name" value="CBS_pair_bact_arch"/>
    <property type="match status" value="1"/>
</dbReference>
<accession>A0A076LGV9</accession>
<feature type="binding site" evidence="4">
    <location>
        <position position="182"/>
    </location>
    <ligand>
        <name>Zn(2+)</name>
        <dbReference type="ChEBI" id="CHEBI:29105"/>
    </ligand>
</feature>
<evidence type="ECO:0000256" key="3">
    <source>
        <dbReference type="PROSITE-ProRule" id="PRU00703"/>
    </source>
</evidence>
<keyword evidence="1" id="KW-0677">Repeat</keyword>
<proteinExistence type="predicted"/>
<evidence type="ECO:0000256" key="2">
    <source>
        <dbReference type="ARBA" id="ARBA00023122"/>
    </source>
</evidence>
<dbReference type="SMART" id="SM00116">
    <property type="entry name" value="CBS"/>
    <property type="match status" value="2"/>
</dbReference>
<dbReference type="PANTHER" id="PTHR43080:SF2">
    <property type="entry name" value="CBS DOMAIN-CONTAINING PROTEIN"/>
    <property type="match status" value="1"/>
</dbReference>
<dbReference type="SUPFAM" id="SSF54631">
    <property type="entry name" value="CBS-domain pair"/>
    <property type="match status" value="1"/>
</dbReference>